<reference evidence="2" key="1">
    <citation type="journal article" date="2019" name="Int. J. Syst. Evol. Microbiol.">
        <title>The Global Catalogue of Microorganisms (GCM) 10K type strain sequencing project: providing services to taxonomists for standard genome sequencing and annotation.</title>
        <authorList>
            <consortium name="The Broad Institute Genomics Platform"/>
            <consortium name="The Broad Institute Genome Sequencing Center for Infectious Disease"/>
            <person name="Wu L."/>
            <person name="Ma J."/>
        </authorList>
    </citation>
    <scope>NUCLEOTIDE SEQUENCE [LARGE SCALE GENOMIC DNA]</scope>
    <source>
        <strain evidence="2">CECT 8531</strain>
    </source>
</reference>
<name>A0ABV8RGS1_9SPHN</name>
<comment type="caution">
    <text evidence="1">The sequence shown here is derived from an EMBL/GenBank/DDBJ whole genome shotgun (WGS) entry which is preliminary data.</text>
</comment>
<dbReference type="Gene3D" id="3.50.50.60">
    <property type="entry name" value="FAD/NAD(P)-binding domain"/>
    <property type="match status" value="1"/>
</dbReference>
<dbReference type="InterPro" id="IPR036188">
    <property type="entry name" value="FAD/NAD-bd_sf"/>
</dbReference>
<gene>
    <name evidence="1" type="ORF">ACFOWX_09015</name>
</gene>
<evidence type="ECO:0000313" key="2">
    <source>
        <dbReference type="Proteomes" id="UP001595887"/>
    </source>
</evidence>
<protein>
    <submittedName>
        <fullName evidence="1">NAD(P)-binding protein</fullName>
    </submittedName>
</protein>
<keyword evidence="2" id="KW-1185">Reference proteome</keyword>
<organism evidence="1 2">
    <name type="scientific">Sphingorhabdus arenilitoris</name>
    <dbReference type="NCBI Taxonomy" id="1490041"/>
    <lineage>
        <taxon>Bacteria</taxon>
        <taxon>Pseudomonadati</taxon>
        <taxon>Pseudomonadota</taxon>
        <taxon>Alphaproteobacteria</taxon>
        <taxon>Sphingomonadales</taxon>
        <taxon>Sphingomonadaceae</taxon>
        <taxon>Sphingorhabdus</taxon>
    </lineage>
</organism>
<evidence type="ECO:0000313" key="1">
    <source>
        <dbReference type="EMBL" id="MFC4292551.1"/>
    </source>
</evidence>
<sequence length="468" mass="51352">MMTDYETDYLIIGAGAVGLAFADTLLDQTSATITIIDRHGKPGGHWNDAYSFVALHQPSAFYGVNSMPLGTGQKDTHGVNKGLYELASGPEVSGYFDAVMRQKLLPSGRVSYFPMSDYKGGGKFVSLLSGEESSIAVNRKTVDATYYGTTVPSTHKPRFDVADGTRLVPPNALPHLWMRPDEIPSKFVIVGAGKTAMDVGVWLLSSGARPEDIHWIMPRDSWLLNRLRTQPGMEFFDATIGGQAAMMEIFATASSLDEIFERLEQAGVMLRIYSDQKPEMFHYATISQGEVDLLRHITQVIRMGRVQAIDDAGITMDGGHVPMDGDTLYIDCTASAVEHRPAVPIFQGDTIIPQLVRAPQPAFSAALIAYVEANYDSDAEKNKLCQTVPFPHQIEGYIPCNMANMANQFQWMQDKKLGQWIRASRLDGFGKVIAAVTPDDTEKQALLLKFRNNAMGAMMNLQKLAAGG</sequence>
<dbReference type="EMBL" id="JBHSDH010000013">
    <property type="protein sequence ID" value="MFC4292551.1"/>
    <property type="molecule type" value="Genomic_DNA"/>
</dbReference>
<dbReference type="Pfam" id="PF13450">
    <property type="entry name" value="NAD_binding_8"/>
    <property type="match status" value="1"/>
</dbReference>
<dbReference type="Proteomes" id="UP001595887">
    <property type="component" value="Unassembled WGS sequence"/>
</dbReference>
<dbReference type="RefSeq" id="WP_381423333.1">
    <property type="nucleotide sequence ID" value="NZ_JBHSDH010000013.1"/>
</dbReference>
<proteinExistence type="predicted"/>
<dbReference type="SUPFAM" id="SSF51905">
    <property type="entry name" value="FAD/NAD(P)-binding domain"/>
    <property type="match status" value="1"/>
</dbReference>
<accession>A0ABV8RGS1</accession>